<evidence type="ECO:0000313" key="2">
    <source>
        <dbReference type="Proteomes" id="UP000515153"/>
    </source>
</evidence>
<dbReference type="Proteomes" id="UP000515153">
    <property type="component" value="Chromosome V"/>
</dbReference>
<dbReference type="Gene3D" id="3.30.9.10">
    <property type="entry name" value="D-Amino Acid Oxidase, subunit A, domain 2"/>
    <property type="match status" value="1"/>
</dbReference>
<dbReference type="PANTHER" id="PTHR13847:SF284">
    <property type="entry name" value="FAD DEPENDENT OXIDOREDUCTASE DOMAIN-CONTAINING PROTEIN"/>
    <property type="match status" value="1"/>
</dbReference>
<keyword evidence="2" id="KW-1185">Reference proteome</keyword>
<dbReference type="RefSeq" id="XP_030979053.1">
    <property type="nucleotide sequence ID" value="XM_031128913.1"/>
</dbReference>
<dbReference type="InterPro" id="IPR006076">
    <property type="entry name" value="FAD-dep_OxRdtase"/>
</dbReference>
<sequence length="268" mass="28579">MGNGITGAAVAWHLLEDATEVQMPKVIMLEAREVCSGDTGRNGRVEAAKAAVAAMQDAMPGDKAAKYDLVEAGEAQQQYFCGDLEGRLCGALRYPACSINAYCFATGVLKLCLAKGLQIHANTPATLAAKGADGNWQINTTRGTMTAKEVVLATNGYTATLDPRFQGVVVPVRGQVTAQRPGSKMRPQGLTLTYSFIYHDGFEYMVSRRAEDGGDIIIGGGLYENGDRGVGEAGNTNDTVTNKVISSYLRDVTPRYFGTSWGENHPEG</sequence>
<evidence type="ECO:0000313" key="3">
    <source>
        <dbReference type="RefSeq" id="XP_030979053.1"/>
    </source>
</evidence>
<dbReference type="InterPro" id="IPR036188">
    <property type="entry name" value="FAD/NAD-bd_sf"/>
</dbReference>
<proteinExistence type="predicted"/>
<dbReference type="GO" id="GO:0005737">
    <property type="term" value="C:cytoplasm"/>
    <property type="evidence" value="ECO:0007669"/>
    <property type="project" value="TreeGrafter"/>
</dbReference>
<protein>
    <recommendedName>
        <fullName evidence="1">FAD dependent oxidoreductase domain-containing protein</fullName>
    </recommendedName>
</protein>
<dbReference type="GeneID" id="41963821"/>
<dbReference type="Gene3D" id="3.50.50.60">
    <property type="entry name" value="FAD/NAD(P)-binding domain"/>
    <property type="match status" value="1"/>
</dbReference>
<feature type="domain" description="FAD dependent oxidoreductase" evidence="1">
    <location>
        <begin position="68"/>
        <end position="252"/>
    </location>
</feature>
<gene>
    <name evidence="3" type="ORF">PgNI_08923</name>
</gene>
<dbReference type="SUPFAM" id="SSF51905">
    <property type="entry name" value="FAD/NAD(P)-binding domain"/>
    <property type="match status" value="1"/>
</dbReference>
<accession>A0A6P8AVV1</accession>
<reference evidence="3" key="3">
    <citation type="submission" date="2025-08" db="UniProtKB">
        <authorList>
            <consortium name="RefSeq"/>
        </authorList>
    </citation>
    <scope>IDENTIFICATION</scope>
    <source>
        <strain evidence="3">NI907</strain>
    </source>
</reference>
<reference evidence="2 3" key="1">
    <citation type="journal article" date="2019" name="Mol. Biol. Evol.">
        <title>Blast fungal genomes show frequent chromosomal changes, gene gains and losses, and effector gene turnover.</title>
        <authorList>
            <person name="Gomez Luciano L.B."/>
            <person name="Jason Tsai I."/>
            <person name="Chuma I."/>
            <person name="Tosa Y."/>
            <person name="Chen Y.H."/>
            <person name="Li J.Y."/>
            <person name="Li M.Y."/>
            <person name="Jade Lu M.Y."/>
            <person name="Nakayashiki H."/>
            <person name="Li W.H."/>
        </authorList>
    </citation>
    <scope>NUCLEOTIDE SEQUENCE [LARGE SCALE GENOMIC DNA]</scope>
    <source>
        <strain evidence="2 3">NI907</strain>
    </source>
</reference>
<evidence type="ECO:0000259" key="1">
    <source>
        <dbReference type="Pfam" id="PF01266"/>
    </source>
</evidence>
<organism evidence="2 3">
    <name type="scientific">Pyricularia grisea</name>
    <name type="common">Crabgrass-specific blast fungus</name>
    <name type="synonym">Magnaporthe grisea</name>
    <dbReference type="NCBI Taxonomy" id="148305"/>
    <lineage>
        <taxon>Eukaryota</taxon>
        <taxon>Fungi</taxon>
        <taxon>Dikarya</taxon>
        <taxon>Ascomycota</taxon>
        <taxon>Pezizomycotina</taxon>
        <taxon>Sordariomycetes</taxon>
        <taxon>Sordariomycetidae</taxon>
        <taxon>Magnaporthales</taxon>
        <taxon>Pyriculariaceae</taxon>
        <taxon>Pyricularia</taxon>
    </lineage>
</organism>
<dbReference type="PANTHER" id="PTHR13847">
    <property type="entry name" value="SARCOSINE DEHYDROGENASE-RELATED"/>
    <property type="match status" value="1"/>
</dbReference>
<dbReference type="AlphaFoldDB" id="A0A6P8AVV1"/>
<dbReference type="Pfam" id="PF01266">
    <property type="entry name" value="DAO"/>
    <property type="match status" value="1"/>
</dbReference>
<reference evidence="3" key="2">
    <citation type="submission" date="2019-10" db="EMBL/GenBank/DDBJ databases">
        <authorList>
            <consortium name="NCBI Genome Project"/>
        </authorList>
    </citation>
    <scope>NUCLEOTIDE SEQUENCE</scope>
    <source>
        <strain evidence="3">NI907</strain>
    </source>
</reference>
<dbReference type="KEGG" id="pgri:PgNI_08923"/>
<name>A0A6P8AVV1_PYRGI</name>